<feature type="domain" description="N-acetyltransferase" evidence="1">
    <location>
        <begin position="8"/>
        <end position="168"/>
    </location>
</feature>
<dbReference type="Pfam" id="PF13302">
    <property type="entry name" value="Acetyltransf_3"/>
    <property type="match status" value="1"/>
</dbReference>
<evidence type="ECO:0000313" key="2">
    <source>
        <dbReference type="EMBL" id="SOU89557.1"/>
    </source>
</evidence>
<dbReference type="PROSITE" id="PS51186">
    <property type="entry name" value="GNAT"/>
    <property type="match status" value="1"/>
</dbReference>
<dbReference type="Proteomes" id="UP000490060">
    <property type="component" value="Unassembled WGS sequence"/>
</dbReference>
<proteinExistence type="predicted"/>
<evidence type="ECO:0000259" key="1">
    <source>
        <dbReference type="PROSITE" id="PS51186"/>
    </source>
</evidence>
<dbReference type="EMBL" id="OENE01000035">
    <property type="protein sequence ID" value="SOU89557.1"/>
    <property type="molecule type" value="Genomic_DNA"/>
</dbReference>
<dbReference type="InterPro" id="IPR051531">
    <property type="entry name" value="N-acetyltransferase"/>
</dbReference>
<sequence>MIFETERLLIRKLIFTDLKPFHCLESNPLVLQYATGEVKTILECEKELIMLINKYEKPGNDFFIYAVERKSDGCFIGTLGLIKDVENKEDDEIGYRFIQQYWGKGYASELCEGLIGYCKRVGIKKIIAYVIDKNIASSKILKRFNFKVIKHLISDDIGLPETKYELIL</sequence>
<dbReference type="PANTHER" id="PTHR43792:SF1">
    <property type="entry name" value="N-ACETYLTRANSFERASE DOMAIN-CONTAINING PROTEIN"/>
    <property type="match status" value="1"/>
</dbReference>
<evidence type="ECO:0000313" key="3">
    <source>
        <dbReference type="Proteomes" id="UP000490060"/>
    </source>
</evidence>
<accession>A0A2I2MBR0</accession>
<organism evidence="2 3">
    <name type="scientific">Tenacibaculum finnmarkense genomovar ulcerans</name>
    <dbReference type="NCBI Taxonomy" id="2781388"/>
    <lineage>
        <taxon>Bacteria</taxon>
        <taxon>Pseudomonadati</taxon>
        <taxon>Bacteroidota</taxon>
        <taxon>Flavobacteriia</taxon>
        <taxon>Flavobacteriales</taxon>
        <taxon>Flavobacteriaceae</taxon>
        <taxon>Tenacibaculum</taxon>
        <taxon>Tenacibaculum finnmarkense</taxon>
    </lineage>
</organism>
<dbReference type="GO" id="GO:0016747">
    <property type="term" value="F:acyltransferase activity, transferring groups other than amino-acyl groups"/>
    <property type="evidence" value="ECO:0007669"/>
    <property type="project" value="InterPro"/>
</dbReference>
<reference evidence="2 3" key="1">
    <citation type="submission" date="2017-11" db="EMBL/GenBank/DDBJ databases">
        <authorList>
            <person name="Duchaud E."/>
        </authorList>
    </citation>
    <scope>NUCLEOTIDE SEQUENCE [LARGE SCALE GENOMIC DNA]</scope>
    <source>
        <strain evidence="2 3">TNO010</strain>
    </source>
</reference>
<dbReference type="Gene3D" id="3.40.630.30">
    <property type="match status" value="1"/>
</dbReference>
<gene>
    <name evidence="2" type="ORF">TNO010_400133</name>
</gene>
<dbReference type="AlphaFoldDB" id="A0A2I2MBR0"/>
<protein>
    <recommendedName>
        <fullName evidence="1">N-acetyltransferase domain-containing protein</fullName>
    </recommendedName>
</protein>
<name>A0A2I2MBR0_9FLAO</name>
<dbReference type="SUPFAM" id="SSF55729">
    <property type="entry name" value="Acyl-CoA N-acyltransferases (Nat)"/>
    <property type="match status" value="1"/>
</dbReference>
<dbReference type="PANTHER" id="PTHR43792">
    <property type="entry name" value="GNAT FAMILY, PUTATIVE (AFU_ORTHOLOGUE AFUA_3G00765)-RELATED-RELATED"/>
    <property type="match status" value="1"/>
</dbReference>
<dbReference type="RefSeq" id="WP_172505764.1">
    <property type="nucleotide sequence ID" value="NZ_OENE01000035.1"/>
</dbReference>
<dbReference type="InterPro" id="IPR000182">
    <property type="entry name" value="GNAT_dom"/>
</dbReference>
<dbReference type="CDD" id="cd04301">
    <property type="entry name" value="NAT_SF"/>
    <property type="match status" value="1"/>
</dbReference>
<dbReference type="InterPro" id="IPR016181">
    <property type="entry name" value="Acyl_CoA_acyltransferase"/>
</dbReference>